<protein>
    <submittedName>
        <fullName evidence="1">Uncharacterized protein</fullName>
    </submittedName>
</protein>
<evidence type="ECO:0000313" key="2">
    <source>
        <dbReference type="Proteomes" id="UP000004956"/>
    </source>
</evidence>
<dbReference type="STRING" id="762967.HMPREF9440_00881"/>
<gene>
    <name evidence="1" type="ORF">HMPREF9440_00881</name>
</gene>
<reference evidence="1 2" key="1">
    <citation type="submission" date="2011-11" db="EMBL/GenBank/DDBJ databases">
        <authorList>
            <person name="Weinstock G."/>
            <person name="Sodergren E."/>
            <person name="Clifton S."/>
            <person name="Fulton L."/>
            <person name="Fulton B."/>
            <person name="Courtney L."/>
            <person name="Fronick C."/>
            <person name="Harrison M."/>
            <person name="Strong C."/>
            <person name="Farmer C."/>
            <person name="Delahaunty K."/>
            <person name="Markovic C."/>
            <person name="Hall O."/>
            <person name="Minx P."/>
            <person name="Tomlinson C."/>
            <person name="Mitreva M."/>
            <person name="Hou S."/>
            <person name="Chen J."/>
            <person name="Wollam A."/>
            <person name="Pepin K.H."/>
            <person name="Johnson M."/>
            <person name="Bhonagiri V."/>
            <person name="Zhang X."/>
            <person name="Suruliraj S."/>
            <person name="Warren W."/>
            <person name="Chinwalla A."/>
            <person name="Mardis E.R."/>
            <person name="Wilson R.K."/>
        </authorList>
    </citation>
    <scope>NUCLEOTIDE SEQUENCE [LARGE SCALE GENOMIC DNA]</scope>
    <source>
        <strain evidence="1 2">YIT 11816</strain>
    </source>
</reference>
<comment type="caution">
    <text evidence="1">The sequence shown here is derived from an EMBL/GenBank/DDBJ whole genome shotgun (WGS) entry which is preliminary data.</text>
</comment>
<dbReference type="AlphaFoldDB" id="H3KDS0"/>
<proteinExistence type="predicted"/>
<name>H3KDS0_9BURK</name>
<organism evidence="1 2">
    <name type="scientific">Sutterella parvirubra YIT 11816</name>
    <dbReference type="NCBI Taxonomy" id="762967"/>
    <lineage>
        <taxon>Bacteria</taxon>
        <taxon>Pseudomonadati</taxon>
        <taxon>Pseudomonadota</taxon>
        <taxon>Betaproteobacteria</taxon>
        <taxon>Burkholderiales</taxon>
        <taxon>Sutterellaceae</taxon>
        <taxon>Sutterella</taxon>
    </lineage>
</organism>
<dbReference type="Proteomes" id="UP000004956">
    <property type="component" value="Unassembled WGS sequence"/>
</dbReference>
<dbReference type="HOGENOM" id="CLU_3297563_0_0_4"/>
<dbReference type="EMBL" id="AFBQ01000120">
    <property type="protein sequence ID" value="EHY31726.1"/>
    <property type="molecule type" value="Genomic_DNA"/>
</dbReference>
<evidence type="ECO:0000313" key="1">
    <source>
        <dbReference type="EMBL" id="EHY31726.1"/>
    </source>
</evidence>
<sequence length="40" mass="4549">MSSRYPRSGRLWAALGLFDGIWRVFLAETGRMSKVLGHLL</sequence>
<keyword evidence="2" id="KW-1185">Reference proteome</keyword>
<accession>H3KDS0</accession>